<feature type="domain" description="RING-type" evidence="5">
    <location>
        <begin position="338"/>
        <end position="379"/>
    </location>
</feature>
<keyword evidence="2" id="KW-0479">Metal-binding</keyword>
<dbReference type="PROSITE" id="PS50076">
    <property type="entry name" value="DNAJ_2"/>
    <property type="match status" value="1"/>
</dbReference>
<dbReference type="PROSITE" id="PS50089">
    <property type="entry name" value="ZF_RING_2"/>
    <property type="match status" value="1"/>
</dbReference>
<keyword evidence="2" id="KW-0862">Zinc</keyword>
<evidence type="ECO:0000313" key="7">
    <source>
        <dbReference type="Proteomes" id="UP001472677"/>
    </source>
</evidence>
<keyword evidence="7" id="KW-1185">Reference proteome</keyword>
<feature type="compositionally biased region" description="Polar residues" evidence="3">
    <location>
        <begin position="142"/>
        <end position="161"/>
    </location>
</feature>
<dbReference type="InterPro" id="IPR018253">
    <property type="entry name" value="DnaJ_domain_CS"/>
</dbReference>
<reference evidence="6 7" key="1">
    <citation type="journal article" date="2024" name="G3 (Bethesda)">
        <title>Genome assembly of Hibiscus sabdariffa L. provides insights into metabolisms of medicinal natural products.</title>
        <authorList>
            <person name="Kim T."/>
        </authorList>
    </citation>
    <scope>NUCLEOTIDE SEQUENCE [LARGE SCALE GENOMIC DNA]</scope>
    <source>
        <strain evidence="6">TK-2024</strain>
        <tissue evidence="6">Old leaves</tissue>
    </source>
</reference>
<dbReference type="InterPro" id="IPR001623">
    <property type="entry name" value="DnaJ_domain"/>
</dbReference>
<evidence type="ECO:0000256" key="2">
    <source>
        <dbReference type="PROSITE-ProRule" id="PRU00175"/>
    </source>
</evidence>
<dbReference type="EMBL" id="JBBPBM010000134">
    <property type="protein sequence ID" value="KAK8504907.1"/>
    <property type="molecule type" value="Genomic_DNA"/>
</dbReference>
<evidence type="ECO:0000313" key="6">
    <source>
        <dbReference type="EMBL" id="KAK8504907.1"/>
    </source>
</evidence>
<protein>
    <submittedName>
        <fullName evidence="6">Uncharacterized protein</fullName>
    </submittedName>
</protein>
<dbReference type="SUPFAM" id="SSF46565">
    <property type="entry name" value="Chaperone J-domain"/>
    <property type="match status" value="1"/>
</dbReference>
<comment type="caution">
    <text evidence="6">The sequence shown here is derived from an EMBL/GenBank/DDBJ whole genome shotgun (WGS) entry which is preliminary data.</text>
</comment>
<feature type="region of interest" description="Disordered" evidence="3">
    <location>
        <begin position="228"/>
        <end position="259"/>
    </location>
</feature>
<accession>A0ABR2BCX2</accession>
<feature type="domain" description="J" evidence="4">
    <location>
        <begin position="78"/>
        <end position="142"/>
    </location>
</feature>
<evidence type="ECO:0000256" key="1">
    <source>
        <dbReference type="ARBA" id="ARBA00023186"/>
    </source>
</evidence>
<proteinExistence type="predicted"/>
<evidence type="ECO:0000256" key="3">
    <source>
        <dbReference type="SAM" id="MobiDB-lite"/>
    </source>
</evidence>
<dbReference type="PANTHER" id="PTHR44360">
    <property type="entry name" value="DNAJ HOMOLOG SUBFAMILY B MEMBER 9"/>
    <property type="match status" value="1"/>
</dbReference>
<dbReference type="SMART" id="SM00271">
    <property type="entry name" value="DnaJ"/>
    <property type="match status" value="1"/>
</dbReference>
<dbReference type="SUPFAM" id="SSF57850">
    <property type="entry name" value="RING/U-box"/>
    <property type="match status" value="1"/>
</dbReference>
<evidence type="ECO:0000259" key="4">
    <source>
        <dbReference type="PROSITE" id="PS50076"/>
    </source>
</evidence>
<organism evidence="6 7">
    <name type="scientific">Hibiscus sabdariffa</name>
    <name type="common">roselle</name>
    <dbReference type="NCBI Taxonomy" id="183260"/>
    <lineage>
        <taxon>Eukaryota</taxon>
        <taxon>Viridiplantae</taxon>
        <taxon>Streptophyta</taxon>
        <taxon>Embryophyta</taxon>
        <taxon>Tracheophyta</taxon>
        <taxon>Spermatophyta</taxon>
        <taxon>Magnoliopsida</taxon>
        <taxon>eudicotyledons</taxon>
        <taxon>Gunneridae</taxon>
        <taxon>Pentapetalae</taxon>
        <taxon>rosids</taxon>
        <taxon>malvids</taxon>
        <taxon>Malvales</taxon>
        <taxon>Malvaceae</taxon>
        <taxon>Malvoideae</taxon>
        <taxon>Hibiscus</taxon>
    </lineage>
</organism>
<evidence type="ECO:0000259" key="5">
    <source>
        <dbReference type="PROSITE" id="PS50089"/>
    </source>
</evidence>
<keyword evidence="1" id="KW-0143">Chaperone</keyword>
<keyword evidence="2" id="KW-0863">Zinc-finger</keyword>
<name>A0ABR2BCX2_9ROSI</name>
<dbReference type="PRINTS" id="PR00625">
    <property type="entry name" value="JDOMAIN"/>
</dbReference>
<dbReference type="PROSITE" id="PS00636">
    <property type="entry name" value="DNAJ_1"/>
    <property type="match status" value="1"/>
</dbReference>
<dbReference type="Proteomes" id="UP001472677">
    <property type="component" value="Unassembled WGS sequence"/>
</dbReference>
<dbReference type="PANTHER" id="PTHR44360:SF1">
    <property type="entry name" value="DNAJ HOMOLOG SUBFAMILY B MEMBER 9"/>
    <property type="match status" value="1"/>
</dbReference>
<dbReference type="Pfam" id="PF00226">
    <property type="entry name" value="DnaJ"/>
    <property type="match status" value="1"/>
</dbReference>
<dbReference type="CDD" id="cd06257">
    <property type="entry name" value="DnaJ"/>
    <property type="match status" value="1"/>
</dbReference>
<sequence length="387" mass="44420">MHGLYRSLTPNALVFVPYFSPRSFLTVQKQSNLSIPSFRYCQGDGGFGFTPRPFVPVLFRYYKKRNACTLLRASWRESPYEVLGVSPTATPDEIKRAYRKLALKYHPDVNKEANAQDKFMRIKHAYNTLLNSESRRRYNPGGNRTSDFSYSGTQRSQNSNTQDEEFYGFGNFLRDVQITLGDFFRDLQEEFQNWEASASQEKPKSLWEELAAIGEEFVEFLEKELNISDDEAEENSRNEFSNPEKTGSSFQNEANKGSSIEENINEIEATLAKLKKELDLTHAQTILIMEPDVNLETLVIRALLEFANLNYSMAAAKESSIKDMLKKVKVETGAEDNCTICLEELEVGSEVSRMPCCHRFHGDCIEKWLKQSHSCPICRFQLPTDYD</sequence>
<feature type="compositionally biased region" description="Polar residues" evidence="3">
    <location>
        <begin position="238"/>
        <end position="258"/>
    </location>
</feature>
<dbReference type="Gene3D" id="1.10.287.110">
    <property type="entry name" value="DnaJ domain"/>
    <property type="match status" value="1"/>
</dbReference>
<dbReference type="Gene3D" id="3.30.40.10">
    <property type="entry name" value="Zinc/RING finger domain, C3HC4 (zinc finger)"/>
    <property type="match status" value="1"/>
</dbReference>
<gene>
    <name evidence="6" type="ORF">V6N12_033157</name>
</gene>
<dbReference type="InterPro" id="IPR051948">
    <property type="entry name" value="Hsp70_co-chaperone_J-domain"/>
</dbReference>
<dbReference type="InterPro" id="IPR036869">
    <property type="entry name" value="J_dom_sf"/>
</dbReference>
<dbReference type="InterPro" id="IPR001841">
    <property type="entry name" value="Znf_RING"/>
</dbReference>
<dbReference type="SMART" id="SM00184">
    <property type="entry name" value="RING"/>
    <property type="match status" value="1"/>
</dbReference>
<feature type="region of interest" description="Disordered" evidence="3">
    <location>
        <begin position="133"/>
        <end position="162"/>
    </location>
</feature>
<dbReference type="Pfam" id="PF13639">
    <property type="entry name" value="zf-RING_2"/>
    <property type="match status" value="1"/>
</dbReference>
<dbReference type="InterPro" id="IPR013083">
    <property type="entry name" value="Znf_RING/FYVE/PHD"/>
</dbReference>